<reference evidence="1" key="1">
    <citation type="submission" date="2018-06" db="EMBL/GenBank/DDBJ databases">
        <authorList>
            <person name="Zhirakovskaya E."/>
        </authorList>
    </citation>
    <scope>NUCLEOTIDE SEQUENCE</scope>
</reference>
<dbReference type="AlphaFoldDB" id="A0A3B0RAB7"/>
<organism evidence="1">
    <name type="scientific">hydrothermal vent metagenome</name>
    <dbReference type="NCBI Taxonomy" id="652676"/>
    <lineage>
        <taxon>unclassified sequences</taxon>
        <taxon>metagenomes</taxon>
        <taxon>ecological metagenomes</taxon>
    </lineage>
</organism>
<evidence type="ECO:0000313" key="1">
    <source>
        <dbReference type="EMBL" id="VAV84888.1"/>
    </source>
</evidence>
<gene>
    <name evidence="1" type="ORF">MNBD_DELTA01-582</name>
</gene>
<protein>
    <submittedName>
        <fullName evidence="1">Uncharacterized protein</fullName>
    </submittedName>
</protein>
<accession>A0A3B0RAB7</accession>
<proteinExistence type="predicted"/>
<sequence>MDIVLDKSYLEAASKDAIGQLCDKNRVFMSESLFYELLTTTSKQRAMCFDKFPEKENPVEVINCLGFLLRYETKNKRPSCASPEFLINVSFRFNKGLSEEGFVFTNEQQGDIDIWKKDKELKIKTFKECSAGITCWFPELENLPSGSSIESIQGAVVKTCQDVDFIRCIYEDIKHGSFPSSRLISKEWVFFRRMQVHLLAVLEYIRRYGSGNSEAISKKIENDFLDIEYCILACVVCGLASRDRMMREMFQRLCPEGTLMPKSLIPV</sequence>
<dbReference type="EMBL" id="UOEA01000076">
    <property type="protein sequence ID" value="VAV84888.1"/>
    <property type="molecule type" value="Genomic_DNA"/>
</dbReference>
<name>A0A3B0RAB7_9ZZZZ</name>